<dbReference type="InterPro" id="IPR000477">
    <property type="entry name" value="RT_dom"/>
</dbReference>
<evidence type="ECO:0000256" key="5">
    <source>
        <dbReference type="ARBA" id="ARBA00022679"/>
    </source>
</evidence>
<evidence type="ECO:0000256" key="14">
    <source>
        <dbReference type="SAM" id="MobiDB-lite"/>
    </source>
</evidence>
<dbReference type="GO" id="GO:0007004">
    <property type="term" value="P:telomere maintenance via telomerase"/>
    <property type="evidence" value="ECO:0000318"/>
    <property type="project" value="GO_Central"/>
</dbReference>
<keyword evidence="7 13" id="KW-0479">Metal-binding</keyword>
<reference evidence="17" key="1">
    <citation type="journal article" date="2011" name="PLoS Genet.">
        <title>Genomic analysis of the necrotrophic fungal pathogens Sclerotinia sclerotiorum and Botrytis cinerea.</title>
        <authorList>
            <person name="Amselem J."/>
            <person name="Cuomo C.A."/>
            <person name="van Kan J.A."/>
            <person name="Viaud M."/>
            <person name="Benito E.P."/>
            <person name="Couloux A."/>
            <person name="Coutinho P.M."/>
            <person name="de Vries R.P."/>
            <person name="Dyer P.S."/>
            <person name="Fillinger S."/>
            <person name="Fournier E."/>
            <person name="Gout L."/>
            <person name="Hahn M."/>
            <person name="Kohn L."/>
            <person name="Lapalu N."/>
            <person name="Plummer K.M."/>
            <person name="Pradier J.M."/>
            <person name="Quevillon E."/>
            <person name="Sharon A."/>
            <person name="Simon A."/>
            <person name="ten Have A."/>
            <person name="Tudzynski B."/>
            <person name="Tudzynski P."/>
            <person name="Wincker P."/>
            <person name="Andrew M."/>
            <person name="Anthouard V."/>
            <person name="Beever R.E."/>
            <person name="Beffa R."/>
            <person name="Benoit I."/>
            <person name="Bouzid O."/>
            <person name="Brault B."/>
            <person name="Chen Z."/>
            <person name="Choquer M."/>
            <person name="Collemare J."/>
            <person name="Cotton P."/>
            <person name="Danchin E.G."/>
            <person name="Da Silva C."/>
            <person name="Gautier A."/>
            <person name="Giraud C."/>
            <person name="Giraud T."/>
            <person name="Gonzalez C."/>
            <person name="Grossetete S."/>
            <person name="Guldener U."/>
            <person name="Henrissat B."/>
            <person name="Howlett B.J."/>
            <person name="Kodira C."/>
            <person name="Kretschmer M."/>
            <person name="Lappartient A."/>
            <person name="Leroch M."/>
            <person name="Levis C."/>
            <person name="Mauceli E."/>
            <person name="Neuveglise C."/>
            <person name="Oeser B."/>
            <person name="Pearson M."/>
            <person name="Poulain J."/>
            <person name="Poussereau N."/>
            <person name="Quesneville H."/>
            <person name="Rascle C."/>
            <person name="Schumacher J."/>
            <person name="Segurens B."/>
            <person name="Sexton A."/>
            <person name="Silva E."/>
            <person name="Sirven C."/>
            <person name="Soanes D.M."/>
            <person name="Talbot N.J."/>
            <person name="Templeton M."/>
            <person name="Yandava C."/>
            <person name="Yarden O."/>
            <person name="Zeng Q."/>
            <person name="Rollins J.A."/>
            <person name="Lebrun M.H."/>
            <person name="Dickman M."/>
        </authorList>
    </citation>
    <scope>NUCLEOTIDE SEQUENCE [LARGE SCALE GENOMIC DNA]</scope>
    <source>
        <strain evidence="17">ATCC 18683 / 1980 / Ss-1</strain>
    </source>
</reference>
<keyword evidence="9 13" id="KW-0779">Telomere</keyword>
<evidence type="ECO:0000256" key="10">
    <source>
        <dbReference type="ARBA" id="ARBA00022918"/>
    </source>
</evidence>
<feature type="region of interest" description="Disordered" evidence="14">
    <location>
        <begin position="266"/>
        <end position="287"/>
    </location>
</feature>
<feature type="compositionally biased region" description="Basic and acidic residues" evidence="14">
    <location>
        <begin position="177"/>
        <end position="189"/>
    </location>
</feature>
<evidence type="ECO:0000256" key="7">
    <source>
        <dbReference type="ARBA" id="ARBA00022723"/>
    </source>
</evidence>
<keyword evidence="11 13" id="KW-0539">Nucleus</keyword>
<feature type="region of interest" description="Disordered" evidence="14">
    <location>
        <begin position="79"/>
        <end position="102"/>
    </location>
</feature>
<feature type="region of interest" description="Disordered" evidence="14">
    <location>
        <begin position="171"/>
        <end position="193"/>
    </location>
</feature>
<dbReference type="Gene3D" id="1.10.132.70">
    <property type="match status" value="1"/>
</dbReference>
<evidence type="ECO:0000256" key="12">
    <source>
        <dbReference type="ARBA" id="ARBA00048173"/>
    </source>
</evidence>
<keyword evidence="17" id="KW-1185">Reference proteome</keyword>
<keyword evidence="6 13" id="KW-0548">Nucleotidyltransferase</keyword>
<dbReference type="Pfam" id="PF12009">
    <property type="entry name" value="Telomerase_RBD"/>
    <property type="match status" value="1"/>
</dbReference>
<dbReference type="PANTHER" id="PTHR12066:SF0">
    <property type="entry name" value="TELOMERASE REVERSE TRANSCRIPTASE"/>
    <property type="match status" value="1"/>
</dbReference>
<evidence type="ECO:0000313" key="16">
    <source>
        <dbReference type="EMBL" id="EDO01568.1"/>
    </source>
</evidence>
<dbReference type="GO" id="GO:0070034">
    <property type="term" value="F:telomerase RNA binding"/>
    <property type="evidence" value="ECO:0000318"/>
    <property type="project" value="GO_Central"/>
</dbReference>
<dbReference type="Pfam" id="PF21399">
    <property type="entry name" value="TERT_C"/>
    <property type="match status" value="1"/>
</dbReference>
<organism evidence="16 17">
    <name type="scientific">Sclerotinia sclerotiorum (strain ATCC 18683 / 1980 / Ss-1)</name>
    <name type="common">White mold</name>
    <name type="synonym">Whetzelinia sclerotiorum</name>
    <dbReference type="NCBI Taxonomy" id="665079"/>
    <lineage>
        <taxon>Eukaryota</taxon>
        <taxon>Fungi</taxon>
        <taxon>Dikarya</taxon>
        <taxon>Ascomycota</taxon>
        <taxon>Pezizomycotina</taxon>
        <taxon>Leotiomycetes</taxon>
        <taxon>Helotiales</taxon>
        <taxon>Sclerotiniaceae</taxon>
        <taxon>Sclerotinia</taxon>
    </lineage>
</organism>
<dbReference type="Gene3D" id="1.10.357.90">
    <property type="match status" value="1"/>
</dbReference>
<evidence type="ECO:0000256" key="9">
    <source>
        <dbReference type="ARBA" id="ARBA00022895"/>
    </source>
</evidence>
<evidence type="ECO:0000256" key="13">
    <source>
        <dbReference type="RuleBase" id="RU365061"/>
    </source>
</evidence>
<sequence>MASKRKRNHAVTSTGADTGNGNGNDTGLADSNKRQRTSGDGYSKDPPVKQALLNKYYPNVLCLRDYLLSKLPVSSKVRRKKLSSVGRKASANIPYQDGDDDEDEDRVLGDFLDAMKAWPWPHVLSLLGKAGEHVMSDLILDCGVFLQIKNTHGSYYQLSGQPLGEILPITNGKHHGKESGADSGSKKDQQPGILHNPMEINFVRNRMLYAKAALNAQGEVQFGLRHIQVDNRETVQPFKDYTLREEEIDSKYPEAKGIKIPKRLRGKAKDLNRKHEDGNANRIQEEPSFNSTSLKIQSYRKCHSSSILSSSAPSIPARKSTLMDHASSTAEVSAFCRAVLRNIIPHEFWGMGDVQAHNESIFHKNVDNFIGLRRFEVLSLHEVMQGIKETGVRPIMNLRRRAMRKGDKHLLGVSINSVLTPVHNVLTYEKANNLTRLGSTLFSVGDLYQKVKSFKASLNASTKPLYFAKVDVQAAFDTIPQVAVIKLMKTVPSEPEYRFSRHVEIKPTDAYNIDPNAPNKPIRRWKSNAKSMHHLDNFDEDLENDIAIGKKNTVFVENIVNQIRDTNSLLHLLTEHISQNMVKIAHAKRFLKVMHDGIPEYGVGVNPDKTLTNFEVMIYGKKIKRIVGEKMFPYCGNLIDMKTLNIARDRGRGKDLAIQDSLTVEYSRIPGKTFHRKVLNSLTLQTHPMYLDTSHNSLPTVHKNIYTSYLESATKMTSYIKCLPVSKKPKCALIIRTIGDLVALGWCLSRRGGRGRESGDEEGRGEDGRGKYKGYKCEVQKWEMRRLALGAFLEVMRRRQCGYGGVVEWLVRELGGLGGGVVMKR</sequence>
<dbReference type="PANTHER" id="PTHR12066">
    <property type="entry name" value="TELOMERASE REVERSE TRANSCRIPTASE"/>
    <property type="match status" value="1"/>
</dbReference>
<dbReference type="InParanoid" id="A7EFF2"/>
<keyword evidence="4 13" id="KW-0158">Chromosome</keyword>
<dbReference type="RefSeq" id="XP_001594236.1">
    <property type="nucleotide sequence ID" value="XM_001594186.1"/>
</dbReference>
<dbReference type="PROSITE" id="PS50878">
    <property type="entry name" value="RT_POL"/>
    <property type="match status" value="1"/>
</dbReference>
<evidence type="ECO:0000256" key="1">
    <source>
        <dbReference type="ARBA" id="ARBA00008001"/>
    </source>
</evidence>
<dbReference type="GO" id="GO:0046872">
    <property type="term" value="F:metal ion binding"/>
    <property type="evidence" value="ECO:0007669"/>
    <property type="project" value="UniProtKB-KW"/>
</dbReference>
<feature type="domain" description="Reverse transcriptase" evidence="15">
    <location>
        <begin position="364"/>
        <end position="639"/>
    </location>
</feature>
<protein>
    <recommendedName>
        <fullName evidence="3 13">Telomerase reverse transcriptase</fullName>
        <ecNumber evidence="2 13">2.7.7.49</ecNumber>
    </recommendedName>
    <alternativeName>
        <fullName evidence="13">Telomerase catalytic subunit</fullName>
    </alternativeName>
</protein>
<dbReference type="HOGENOM" id="CLU_001996_0_1_1"/>
<accession>A7EFF2</accession>
<evidence type="ECO:0000256" key="6">
    <source>
        <dbReference type="ARBA" id="ARBA00022695"/>
    </source>
</evidence>
<proteinExistence type="inferred from homology"/>
<evidence type="ECO:0000256" key="8">
    <source>
        <dbReference type="ARBA" id="ARBA00022842"/>
    </source>
</evidence>
<feature type="compositionally biased region" description="Basic and acidic residues" evidence="14">
    <location>
        <begin position="267"/>
        <end position="285"/>
    </location>
</feature>
<dbReference type="InterPro" id="IPR021891">
    <property type="entry name" value="Telomerase_RBD"/>
</dbReference>
<dbReference type="SMART" id="SM00975">
    <property type="entry name" value="Telomerase_RBD"/>
    <property type="match status" value="1"/>
</dbReference>
<dbReference type="OMA" id="AMKAWPW"/>
<comment type="catalytic activity">
    <reaction evidence="12 13">
        <text>DNA(n) + a 2'-deoxyribonucleoside 5'-triphosphate = DNA(n+1) + diphosphate</text>
        <dbReference type="Rhea" id="RHEA:22508"/>
        <dbReference type="Rhea" id="RHEA-COMP:17339"/>
        <dbReference type="Rhea" id="RHEA-COMP:17340"/>
        <dbReference type="ChEBI" id="CHEBI:33019"/>
        <dbReference type="ChEBI" id="CHEBI:61560"/>
        <dbReference type="ChEBI" id="CHEBI:173112"/>
        <dbReference type="EC" id="2.7.7.49"/>
    </reaction>
</comment>
<dbReference type="EMBL" id="CH476625">
    <property type="protein sequence ID" value="EDO01568.1"/>
    <property type="molecule type" value="Genomic_DNA"/>
</dbReference>
<gene>
    <name evidence="16" type="ORF">SS1G_04043</name>
</gene>
<evidence type="ECO:0000256" key="3">
    <source>
        <dbReference type="ARBA" id="ARBA00016182"/>
    </source>
</evidence>
<evidence type="ECO:0000256" key="4">
    <source>
        <dbReference type="ARBA" id="ARBA00022454"/>
    </source>
</evidence>
<comment type="similarity">
    <text evidence="1 13">Belongs to the reverse transcriptase family. Telomerase subfamily.</text>
</comment>
<dbReference type="InterPro" id="IPR049139">
    <property type="entry name" value="TERT_C"/>
</dbReference>
<evidence type="ECO:0000256" key="11">
    <source>
        <dbReference type="ARBA" id="ARBA00023242"/>
    </source>
</evidence>
<feature type="region of interest" description="Disordered" evidence="14">
    <location>
        <begin position="1"/>
        <end position="48"/>
    </location>
</feature>
<comment type="subcellular location">
    <subcellularLocation>
        <location evidence="13">Nucleus</location>
    </subcellularLocation>
    <subcellularLocation>
        <location evidence="13">Chromosome</location>
        <location evidence="13">Telomere</location>
    </subcellularLocation>
</comment>
<dbReference type="KEGG" id="ssl:SS1G_04043"/>
<dbReference type="EC" id="2.7.7.49" evidence="2 13"/>
<name>A7EFF2_SCLS1</name>
<comment type="function">
    <text evidence="13">Telomerase is a ribonucleoprotein enzyme essential for the replication of chromosome termini in most eukaryotes. It elongates telomeres. It is a reverse transcriptase that adds simple sequence repeats to chromosome ends by copying a template sequence within the RNA component of the enzyme.</text>
</comment>
<keyword evidence="10 13" id="KW-0695">RNA-directed DNA polymerase</keyword>
<dbReference type="eggNOG" id="KOG1005">
    <property type="taxonomic scope" value="Eukaryota"/>
</dbReference>
<dbReference type="InterPro" id="IPR003545">
    <property type="entry name" value="Telomerase_RT"/>
</dbReference>
<dbReference type="STRING" id="665079.A7EFF2"/>
<dbReference type="AlphaFoldDB" id="A7EFF2"/>
<evidence type="ECO:0000256" key="2">
    <source>
        <dbReference type="ARBA" id="ARBA00012493"/>
    </source>
</evidence>
<dbReference type="GO" id="GO:0000333">
    <property type="term" value="C:telomerase catalytic core complex"/>
    <property type="evidence" value="ECO:0000318"/>
    <property type="project" value="GO_Central"/>
</dbReference>
<dbReference type="GO" id="GO:0042162">
    <property type="term" value="F:telomeric DNA binding"/>
    <property type="evidence" value="ECO:0000318"/>
    <property type="project" value="GO_Central"/>
</dbReference>
<keyword evidence="5 13" id="KW-0808">Transferase</keyword>
<keyword evidence="8 13" id="KW-0460">Magnesium</keyword>
<dbReference type="GO" id="GO:0000781">
    <property type="term" value="C:chromosome, telomeric region"/>
    <property type="evidence" value="ECO:0007669"/>
    <property type="project" value="UniProtKB-SubCell"/>
</dbReference>
<dbReference type="Proteomes" id="UP000001312">
    <property type="component" value="Unassembled WGS sequence"/>
</dbReference>
<evidence type="ECO:0000313" key="17">
    <source>
        <dbReference type="Proteomes" id="UP000001312"/>
    </source>
</evidence>
<dbReference type="GeneID" id="5490928"/>
<dbReference type="GO" id="GO:0003720">
    <property type="term" value="F:telomerase activity"/>
    <property type="evidence" value="ECO:0000318"/>
    <property type="project" value="GO_Central"/>
</dbReference>
<evidence type="ECO:0000259" key="15">
    <source>
        <dbReference type="PROSITE" id="PS50878"/>
    </source>
</evidence>